<accession>A0A163IUS5</accession>
<keyword evidence="3" id="KW-1185">Reference proteome</keyword>
<evidence type="ECO:0000256" key="1">
    <source>
        <dbReference type="SAM" id="SignalP"/>
    </source>
</evidence>
<protein>
    <submittedName>
        <fullName evidence="2">Uncharacterized protein</fullName>
    </submittedName>
</protein>
<dbReference type="EMBL" id="LT550334">
    <property type="protein sequence ID" value="SAL95460.1"/>
    <property type="molecule type" value="Genomic_DNA"/>
</dbReference>
<feature type="signal peptide" evidence="1">
    <location>
        <begin position="1"/>
        <end position="16"/>
    </location>
</feature>
<name>A0A163IUS5_ABSGL</name>
<reference evidence="2" key="1">
    <citation type="submission" date="2016-04" db="EMBL/GenBank/DDBJ databases">
        <authorList>
            <person name="Evans L.H."/>
            <person name="Alamgir A."/>
            <person name="Owens N."/>
            <person name="Weber N.D."/>
            <person name="Virtaneva K."/>
            <person name="Barbian K."/>
            <person name="Babar A."/>
            <person name="Rosenke K."/>
        </authorList>
    </citation>
    <scope>NUCLEOTIDE SEQUENCE [LARGE SCALE GENOMIC DNA]</scope>
    <source>
        <strain evidence="2">CBS 101.48</strain>
    </source>
</reference>
<dbReference type="AlphaFoldDB" id="A0A163IUS5"/>
<sequence>MRSILLPSLLVTMASAAALLSQDPKVGVSYTDGKAITKIMNEYGVCVPIALPDGKYMSYFHVEVKSQCEYFFDKACTQPAKPSKVFEPGNYKVEHVKEYGKCAIVRP</sequence>
<gene>
    <name evidence="2" type="primary">ABSGL_00789.1 scaffold 958</name>
</gene>
<dbReference type="InParanoid" id="A0A163IUS5"/>
<evidence type="ECO:0000313" key="3">
    <source>
        <dbReference type="Proteomes" id="UP000078561"/>
    </source>
</evidence>
<feature type="chain" id="PRO_5007843150" evidence="1">
    <location>
        <begin position="17"/>
        <end position="107"/>
    </location>
</feature>
<evidence type="ECO:0000313" key="2">
    <source>
        <dbReference type="EMBL" id="SAL95460.1"/>
    </source>
</evidence>
<keyword evidence="1" id="KW-0732">Signal</keyword>
<proteinExistence type="predicted"/>
<organism evidence="2">
    <name type="scientific">Absidia glauca</name>
    <name type="common">Pin mould</name>
    <dbReference type="NCBI Taxonomy" id="4829"/>
    <lineage>
        <taxon>Eukaryota</taxon>
        <taxon>Fungi</taxon>
        <taxon>Fungi incertae sedis</taxon>
        <taxon>Mucoromycota</taxon>
        <taxon>Mucoromycotina</taxon>
        <taxon>Mucoromycetes</taxon>
        <taxon>Mucorales</taxon>
        <taxon>Cunninghamellaceae</taxon>
        <taxon>Absidia</taxon>
    </lineage>
</organism>
<dbReference type="Proteomes" id="UP000078561">
    <property type="component" value="Unassembled WGS sequence"/>
</dbReference>